<dbReference type="EMBL" id="AAGRCI010000010">
    <property type="protein sequence ID" value="EBR0844247.1"/>
    <property type="molecule type" value="Genomic_DNA"/>
</dbReference>
<protein>
    <submittedName>
        <fullName evidence="1">Uncharacterized protein</fullName>
    </submittedName>
</protein>
<name>A0A5U6SIQ6_SALER</name>
<proteinExistence type="predicted"/>
<dbReference type="AlphaFoldDB" id="A0A5U6SIQ6"/>
<reference evidence="1" key="1">
    <citation type="submission" date="2018-07" db="EMBL/GenBank/DDBJ databases">
        <authorList>
            <consortium name="GenomeTrakr network: Whole genome sequencing for foodborne pathogen traceback"/>
        </authorList>
    </citation>
    <scope>NUCLEOTIDE SEQUENCE</scope>
    <source>
        <strain evidence="1">CFSAN056582</strain>
    </source>
</reference>
<comment type="caution">
    <text evidence="1">The sequence shown here is derived from an EMBL/GenBank/DDBJ whole genome shotgun (WGS) entry which is preliminary data.</text>
</comment>
<organism evidence="1">
    <name type="scientific">Salmonella enterica</name>
    <name type="common">Salmonella choleraesuis</name>
    <dbReference type="NCBI Taxonomy" id="28901"/>
    <lineage>
        <taxon>Bacteria</taxon>
        <taxon>Pseudomonadati</taxon>
        <taxon>Pseudomonadota</taxon>
        <taxon>Gammaproteobacteria</taxon>
        <taxon>Enterobacterales</taxon>
        <taxon>Enterobacteriaceae</taxon>
        <taxon>Salmonella</taxon>
    </lineage>
</organism>
<gene>
    <name evidence="1" type="ORF">BRO79_12325</name>
</gene>
<evidence type="ECO:0000313" key="1">
    <source>
        <dbReference type="EMBL" id="EBR0844247.1"/>
    </source>
</evidence>
<sequence length="121" mass="13050">MFNVKRNGSSVEITDVPASVPNSVFKDIADETGAGECLIAYVKGQDNYEVVIRHDNVNMAGATVWLALKASEKISQTHGDYKRSASVRESGLMEAATGKASGAMEKHKVNGLFKLCYVLVI</sequence>
<accession>A0A5U6SIQ6</accession>